<dbReference type="KEGG" id="spap:H3Z74_22630"/>
<dbReference type="RefSeq" id="WP_187761727.1">
    <property type="nucleotide sequence ID" value="NZ_CP061038.1"/>
</dbReference>
<keyword evidence="2" id="KW-1185">Reference proteome</keyword>
<dbReference type="EMBL" id="CP061038">
    <property type="protein sequence ID" value="QNQ09413.1"/>
    <property type="molecule type" value="Genomic_DNA"/>
</dbReference>
<name>A0A7H0LIB0_9SPHN</name>
<reference evidence="1 2" key="1">
    <citation type="submission" date="2020-09" db="EMBL/GenBank/DDBJ databases">
        <title>Sphingomonas sp., a new species isolated from pork steak.</title>
        <authorList>
            <person name="Heidler von Heilborn D."/>
        </authorList>
    </citation>
    <scope>NUCLEOTIDE SEQUENCE [LARGE SCALE GENOMIC DNA]</scope>
    <source>
        <strain evidence="2">S8-3T</strain>
    </source>
</reference>
<dbReference type="AlphaFoldDB" id="A0A7H0LIB0"/>
<protein>
    <submittedName>
        <fullName evidence="1">Uncharacterized protein</fullName>
    </submittedName>
</protein>
<accession>A0A7H0LIB0</accession>
<evidence type="ECO:0000313" key="2">
    <source>
        <dbReference type="Proteomes" id="UP000516148"/>
    </source>
</evidence>
<evidence type="ECO:0000313" key="1">
    <source>
        <dbReference type="EMBL" id="QNQ09413.1"/>
    </source>
</evidence>
<gene>
    <name evidence="1" type="ORF">H3Z74_22630</name>
</gene>
<proteinExistence type="predicted"/>
<dbReference type="Proteomes" id="UP000516148">
    <property type="component" value="Chromosome"/>
</dbReference>
<organism evidence="1 2">
    <name type="scientific">Sphingomonas alpina</name>
    <dbReference type="NCBI Taxonomy" id="653931"/>
    <lineage>
        <taxon>Bacteria</taxon>
        <taxon>Pseudomonadati</taxon>
        <taxon>Pseudomonadota</taxon>
        <taxon>Alphaproteobacteria</taxon>
        <taxon>Sphingomonadales</taxon>
        <taxon>Sphingomonadaceae</taxon>
        <taxon>Sphingomonas</taxon>
    </lineage>
</organism>
<sequence length="93" mass="9392">MRALLILIGLAALVVVGLMSFGLLTFKGTPGSLPTVKLEGGSAPKVKADMATISVGTENKTIDVPTVGTTQKTITVPTVKMDTPASNAAAPAK</sequence>